<dbReference type="HOGENOM" id="CLU_608055_0_0_10"/>
<dbReference type="EMBL" id="CP002305">
    <property type="protein sequence ID" value="ADQ18344.1"/>
    <property type="molecule type" value="Genomic_DNA"/>
</dbReference>
<dbReference type="GO" id="GO:0005886">
    <property type="term" value="C:plasma membrane"/>
    <property type="evidence" value="ECO:0007669"/>
    <property type="project" value="UniProtKB-SubCell"/>
</dbReference>
<comment type="subcellular location">
    <subcellularLocation>
        <location evidence="1">Cell membrane</location>
        <topology evidence="1">Multi-pass membrane protein</topology>
    </subcellularLocation>
</comment>
<feature type="transmembrane region" description="Helical" evidence="8">
    <location>
        <begin position="427"/>
        <end position="447"/>
    </location>
</feature>
<dbReference type="PANTHER" id="PTHR33908">
    <property type="entry name" value="MANNOSYLTRANSFERASE YKCB-RELATED"/>
    <property type="match status" value="1"/>
</dbReference>
<dbReference type="OrthoDB" id="9765464at2"/>
<feature type="transmembrane region" description="Helical" evidence="8">
    <location>
        <begin position="209"/>
        <end position="231"/>
    </location>
</feature>
<dbReference type="AlphaFoldDB" id="E4RQD6"/>
<dbReference type="eggNOG" id="COG5305">
    <property type="taxonomic scope" value="Bacteria"/>
</dbReference>
<dbReference type="InterPro" id="IPR050297">
    <property type="entry name" value="LipidA_mod_glycosyltrf_83"/>
</dbReference>
<keyword evidence="3" id="KW-0328">Glycosyltransferase</keyword>
<feature type="transmembrane region" description="Helical" evidence="8">
    <location>
        <begin position="259"/>
        <end position="277"/>
    </location>
</feature>
<keyword evidence="4 10" id="KW-0808">Transferase</keyword>
<reference evidence="10 11" key="2">
    <citation type="journal article" date="2011" name="Stand. Genomic Sci.">
        <title>Complete genome sequence of Leadbetterella byssophila type strain (4M15).</title>
        <authorList>
            <person name="Abt B."/>
            <person name="Teshima H."/>
            <person name="Lucas S."/>
            <person name="Lapidus A."/>
            <person name="Del Rio T.G."/>
            <person name="Nolan M."/>
            <person name="Tice H."/>
            <person name="Cheng J.F."/>
            <person name="Pitluck S."/>
            <person name="Liolios K."/>
            <person name="Pagani I."/>
            <person name="Ivanova N."/>
            <person name="Mavromatis K."/>
            <person name="Pati A."/>
            <person name="Tapia R."/>
            <person name="Han C."/>
            <person name="Goodwin L."/>
            <person name="Chen A."/>
            <person name="Palaniappan K."/>
            <person name="Land M."/>
            <person name="Hauser L."/>
            <person name="Chang Y.J."/>
            <person name="Jeffries C.D."/>
            <person name="Rohde M."/>
            <person name="Goker M."/>
            <person name="Tindall B.J."/>
            <person name="Detter J.C."/>
            <person name="Woyke T."/>
            <person name="Bristow J."/>
            <person name="Eisen J.A."/>
            <person name="Markowitz V."/>
            <person name="Hugenholtz P."/>
            <person name="Klenk H.P."/>
            <person name="Kyrpides N.C."/>
        </authorList>
    </citation>
    <scope>NUCLEOTIDE SEQUENCE [LARGE SCALE GENOMIC DNA]</scope>
    <source>
        <strain evidence="11">DSM 17132 / JCM 16389 / KACC 11308 / NBRC 106382 / 4M15</strain>
    </source>
</reference>
<evidence type="ECO:0000256" key="3">
    <source>
        <dbReference type="ARBA" id="ARBA00022676"/>
    </source>
</evidence>
<feature type="transmembrane region" description="Helical" evidence="8">
    <location>
        <begin position="134"/>
        <end position="152"/>
    </location>
</feature>
<evidence type="ECO:0000313" key="11">
    <source>
        <dbReference type="Proteomes" id="UP000007435"/>
    </source>
</evidence>
<feature type="transmembrane region" description="Helical" evidence="8">
    <location>
        <begin position="181"/>
        <end position="197"/>
    </location>
</feature>
<dbReference type="InterPro" id="IPR003342">
    <property type="entry name" value="ArnT-like_N"/>
</dbReference>
<organism evidence="10 11">
    <name type="scientific">Leadbetterella byssophila (strain DSM 17132 / JCM 16389 / KACC 11308 / NBRC 106382 / 4M15)</name>
    <dbReference type="NCBI Taxonomy" id="649349"/>
    <lineage>
        <taxon>Bacteria</taxon>
        <taxon>Pseudomonadati</taxon>
        <taxon>Bacteroidota</taxon>
        <taxon>Cytophagia</taxon>
        <taxon>Cytophagales</taxon>
        <taxon>Leadbetterellaceae</taxon>
        <taxon>Leadbetterella</taxon>
    </lineage>
</organism>
<dbReference type="RefSeq" id="WP_013409380.1">
    <property type="nucleotide sequence ID" value="NC_014655.1"/>
</dbReference>
<dbReference type="KEGG" id="lby:Lbys_2682"/>
<feature type="transmembrane region" description="Helical" evidence="8">
    <location>
        <begin position="365"/>
        <end position="385"/>
    </location>
</feature>
<dbReference type="Proteomes" id="UP000007435">
    <property type="component" value="Chromosome"/>
</dbReference>
<keyword evidence="6 8" id="KW-1133">Transmembrane helix</keyword>
<keyword evidence="5 8" id="KW-0812">Transmembrane</keyword>
<evidence type="ECO:0000256" key="4">
    <source>
        <dbReference type="ARBA" id="ARBA00022679"/>
    </source>
</evidence>
<dbReference type="GO" id="GO:0000030">
    <property type="term" value="F:mannosyltransferase activity"/>
    <property type="evidence" value="ECO:0007669"/>
    <property type="project" value="InterPro"/>
</dbReference>
<evidence type="ECO:0000256" key="1">
    <source>
        <dbReference type="ARBA" id="ARBA00004651"/>
    </source>
</evidence>
<dbReference type="GO" id="GO:0009103">
    <property type="term" value="P:lipopolysaccharide biosynthetic process"/>
    <property type="evidence" value="ECO:0007669"/>
    <property type="project" value="UniProtKB-ARBA"/>
</dbReference>
<feature type="transmembrane region" description="Helical" evidence="8">
    <location>
        <begin position="79"/>
        <end position="100"/>
    </location>
</feature>
<feature type="transmembrane region" description="Helical" evidence="8">
    <location>
        <begin position="112"/>
        <end position="128"/>
    </location>
</feature>
<dbReference type="GO" id="GO:0006493">
    <property type="term" value="P:protein O-linked glycosylation"/>
    <property type="evidence" value="ECO:0007669"/>
    <property type="project" value="InterPro"/>
</dbReference>
<keyword evidence="7 8" id="KW-0472">Membrane</keyword>
<keyword evidence="11" id="KW-1185">Reference proteome</keyword>
<evidence type="ECO:0000256" key="8">
    <source>
        <dbReference type="SAM" id="Phobius"/>
    </source>
</evidence>
<protein>
    <submittedName>
        <fullName evidence="10">Glycosyl transferase family 39</fullName>
    </submittedName>
</protein>
<gene>
    <name evidence="10" type="ordered locus">Lbys_2682</name>
</gene>
<evidence type="ECO:0000256" key="2">
    <source>
        <dbReference type="ARBA" id="ARBA00022475"/>
    </source>
</evidence>
<sequence length="450" mass="51671">MTSKSNLYAWILGISSLLIFALATLNGGYANDDHFTVIELIARFGELPRSTQCWQCYHPKLYHLMVATFWNLFGIESDWAKHISAQMFSAVFGVGSLFLMMKFIRTLPFAEYLKLLVFAFIAFNPRFIAISGQATNDAFIIFLGTLNLYALLQVYRKPNLLYSALIIVSLVLGSMAKLNFGVYFIGSVIALVLLSILRKNYSLSLRNGYLGTVVIGILFSATTFFFFNGYARDYRESGKLFTYNTPTYELPHLYLPENTYIPGILSVYSGFFKFHYIDLIKNPHLSYTGKIRQKHMHSHFSQVYGRFYFLGFDNWPHEWRTDNRFITFIGKVSLAVGIVPTLILFIGILLGIRQLFRDPWSENPMWIYALYIAGYIGFGVLFSLIGRTFVFMKAIYIFPGLLATIVPFLTGNYWISKWIPQKLIIGFYITLFVLYLIPVIHLLGQLAQKM</sequence>
<evidence type="ECO:0000256" key="5">
    <source>
        <dbReference type="ARBA" id="ARBA00022692"/>
    </source>
</evidence>
<dbReference type="STRING" id="649349.Lbys_2682"/>
<evidence type="ECO:0000256" key="6">
    <source>
        <dbReference type="ARBA" id="ARBA00022989"/>
    </source>
</evidence>
<reference key="1">
    <citation type="submission" date="2010-11" db="EMBL/GenBank/DDBJ databases">
        <title>The complete genome of Leadbetterella byssophila DSM 17132.</title>
        <authorList>
            <consortium name="US DOE Joint Genome Institute (JGI-PGF)"/>
            <person name="Lucas S."/>
            <person name="Copeland A."/>
            <person name="Lapidus A."/>
            <person name="Glavina del Rio T."/>
            <person name="Dalin E."/>
            <person name="Tice H."/>
            <person name="Bruce D."/>
            <person name="Goodwin L."/>
            <person name="Pitluck S."/>
            <person name="Kyrpides N."/>
            <person name="Mavromatis K."/>
            <person name="Ivanova N."/>
            <person name="Teshima H."/>
            <person name="Brettin T."/>
            <person name="Detter J.C."/>
            <person name="Han C."/>
            <person name="Tapia R."/>
            <person name="Land M."/>
            <person name="Hauser L."/>
            <person name="Markowitz V."/>
            <person name="Cheng J.-F."/>
            <person name="Hugenholtz P."/>
            <person name="Woyke T."/>
            <person name="Wu D."/>
            <person name="Tindall B."/>
            <person name="Pomrenke H.G."/>
            <person name="Brambilla E."/>
            <person name="Klenk H.-P."/>
            <person name="Eisen J.A."/>
        </authorList>
    </citation>
    <scope>NUCLEOTIDE SEQUENCE [LARGE SCALE GENOMIC DNA]</scope>
    <source>
        <strain>DSM 17132</strain>
    </source>
</reference>
<keyword evidence="2" id="KW-1003">Cell membrane</keyword>
<feature type="transmembrane region" description="Helical" evidence="8">
    <location>
        <begin position="159"/>
        <end position="175"/>
    </location>
</feature>
<dbReference type="GO" id="GO:0016763">
    <property type="term" value="F:pentosyltransferase activity"/>
    <property type="evidence" value="ECO:0007669"/>
    <property type="project" value="TreeGrafter"/>
</dbReference>
<dbReference type="PANTHER" id="PTHR33908:SF11">
    <property type="entry name" value="MEMBRANE PROTEIN"/>
    <property type="match status" value="1"/>
</dbReference>
<evidence type="ECO:0000259" key="9">
    <source>
        <dbReference type="Pfam" id="PF02366"/>
    </source>
</evidence>
<feature type="transmembrane region" description="Helical" evidence="8">
    <location>
        <begin position="7"/>
        <end position="25"/>
    </location>
</feature>
<feature type="domain" description="ArnT-like N-terminal" evidence="9">
    <location>
        <begin position="81"/>
        <end position="220"/>
    </location>
</feature>
<feature type="transmembrane region" description="Helical" evidence="8">
    <location>
        <begin position="394"/>
        <end position="415"/>
    </location>
</feature>
<evidence type="ECO:0000256" key="7">
    <source>
        <dbReference type="ARBA" id="ARBA00023136"/>
    </source>
</evidence>
<evidence type="ECO:0000313" key="10">
    <source>
        <dbReference type="EMBL" id="ADQ18344.1"/>
    </source>
</evidence>
<name>E4RQD6_LEAB4</name>
<feature type="transmembrane region" description="Helical" evidence="8">
    <location>
        <begin position="332"/>
        <end position="353"/>
    </location>
</feature>
<accession>E4RQD6</accession>
<proteinExistence type="predicted"/>
<dbReference type="Pfam" id="PF02366">
    <property type="entry name" value="PMT"/>
    <property type="match status" value="1"/>
</dbReference>